<dbReference type="Pfam" id="PF00512">
    <property type="entry name" value="HisKA"/>
    <property type="match status" value="1"/>
</dbReference>
<dbReference type="PANTHER" id="PTHR43304:SF1">
    <property type="entry name" value="PAC DOMAIN-CONTAINING PROTEIN"/>
    <property type="match status" value="1"/>
</dbReference>
<dbReference type="Gene3D" id="3.30.450.20">
    <property type="entry name" value="PAS domain"/>
    <property type="match status" value="6"/>
</dbReference>
<dbReference type="InterPro" id="IPR036097">
    <property type="entry name" value="HisK_dim/P_sf"/>
</dbReference>
<dbReference type="InterPro" id="IPR035965">
    <property type="entry name" value="PAS-like_dom_sf"/>
</dbReference>
<dbReference type="InterPro" id="IPR013656">
    <property type="entry name" value="PAS_4"/>
</dbReference>
<dbReference type="EC" id="2.7.13.3" evidence="2"/>
<evidence type="ECO:0000259" key="8">
    <source>
        <dbReference type="PROSITE" id="PS50109"/>
    </source>
</evidence>
<dbReference type="SUPFAM" id="SSF55874">
    <property type="entry name" value="ATPase domain of HSP90 chaperone/DNA topoisomerase II/histidine kinase"/>
    <property type="match status" value="1"/>
</dbReference>
<keyword evidence="7" id="KW-0175">Coiled coil</keyword>
<dbReference type="KEGG" id="azz:DEW08_06430"/>
<evidence type="ECO:0000256" key="2">
    <source>
        <dbReference type="ARBA" id="ARBA00012438"/>
    </source>
</evidence>
<feature type="domain" description="PAS" evidence="10">
    <location>
        <begin position="574"/>
        <end position="646"/>
    </location>
</feature>
<dbReference type="SMART" id="SM00388">
    <property type="entry name" value="HisKA"/>
    <property type="match status" value="1"/>
</dbReference>
<evidence type="ECO:0000259" key="9">
    <source>
        <dbReference type="PROSITE" id="PS50110"/>
    </source>
</evidence>
<dbReference type="CDD" id="cd12915">
    <property type="entry name" value="PDC2_DGC_like"/>
    <property type="match status" value="1"/>
</dbReference>
<dbReference type="InterPro" id="IPR052162">
    <property type="entry name" value="Sensor_kinase/Photoreceptor"/>
</dbReference>
<evidence type="ECO:0000313" key="12">
    <source>
        <dbReference type="EMBL" id="AWK85944.1"/>
    </source>
</evidence>
<dbReference type="SUPFAM" id="SSF47384">
    <property type="entry name" value="Homodimeric domain of signal transducing histidine kinase"/>
    <property type="match status" value="1"/>
</dbReference>
<feature type="domain" description="Response regulatory" evidence="9">
    <location>
        <begin position="1213"/>
        <end position="1330"/>
    </location>
</feature>
<evidence type="ECO:0000313" key="13">
    <source>
        <dbReference type="Proteomes" id="UP000245629"/>
    </source>
</evidence>
<evidence type="ECO:0000256" key="3">
    <source>
        <dbReference type="ARBA" id="ARBA00022553"/>
    </source>
</evidence>
<evidence type="ECO:0000256" key="5">
    <source>
        <dbReference type="ARBA" id="ARBA00022777"/>
    </source>
</evidence>
<dbReference type="SUPFAM" id="SSF52172">
    <property type="entry name" value="CheY-like"/>
    <property type="match status" value="1"/>
</dbReference>
<dbReference type="PANTHER" id="PTHR43304">
    <property type="entry name" value="PHYTOCHROME-LIKE PROTEIN CPH1"/>
    <property type="match status" value="1"/>
</dbReference>
<dbReference type="SMART" id="SM00086">
    <property type="entry name" value="PAC"/>
    <property type="match status" value="4"/>
</dbReference>
<dbReference type="CDD" id="cd00082">
    <property type="entry name" value="HisKA"/>
    <property type="match status" value="1"/>
</dbReference>
<dbReference type="InterPro" id="IPR036890">
    <property type="entry name" value="HATPase_C_sf"/>
</dbReference>
<evidence type="ECO:0000259" key="10">
    <source>
        <dbReference type="PROSITE" id="PS50112"/>
    </source>
</evidence>
<dbReference type="Pfam" id="PF08448">
    <property type="entry name" value="PAS_4"/>
    <property type="match status" value="1"/>
</dbReference>
<dbReference type="Gene3D" id="1.10.287.130">
    <property type="match status" value="1"/>
</dbReference>
<dbReference type="SMART" id="SM00387">
    <property type="entry name" value="HATPase_c"/>
    <property type="match status" value="1"/>
</dbReference>
<dbReference type="PRINTS" id="PR00344">
    <property type="entry name" value="BCTRLSENSOR"/>
</dbReference>
<dbReference type="GO" id="GO:0000155">
    <property type="term" value="F:phosphorelay sensor kinase activity"/>
    <property type="evidence" value="ECO:0007669"/>
    <property type="project" value="InterPro"/>
</dbReference>
<evidence type="ECO:0000256" key="4">
    <source>
        <dbReference type="ARBA" id="ARBA00022679"/>
    </source>
</evidence>
<dbReference type="InterPro" id="IPR005467">
    <property type="entry name" value="His_kinase_dom"/>
</dbReference>
<dbReference type="Pfam" id="PF13426">
    <property type="entry name" value="PAS_9"/>
    <property type="match status" value="1"/>
</dbReference>
<feature type="domain" description="PAC" evidence="11">
    <location>
        <begin position="779"/>
        <end position="831"/>
    </location>
</feature>
<dbReference type="FunFam" id="3.30.565.10:FF:000049">
    <property type="entry name" value="Two-component sensor histidine kinase"/>
    <property type="match status" value="1"/>
</dbReference>
<evidence type="ECO:0000256" key="1">
    <source>
        <dbReference type="ARBA" id="ARBA00000085"/>
    </source>
</evidence>
<dbReference type="PROSITE" id="PS50113">
    <property type="entry name" value="PAC"/>
    <property type="match status" value="4"/>
</dbReference>
<dbReference type="SUPFAM" id="SSF55785">
    <property type="entry name" value="PYP-like sensor domain (PAS domain)"/>
    <property type="match status" value="5"/>
</dbReference>
<dbReference type="Gene3D" id="2.10.70.100">
    <property type="match status" value="3"/>
</dbReference>
<dbReference type="Pfam" id="PF00072">
    <property type="entry name" value="Response_reg"/>
    <property type="match status" value="1"/>
</dbReference>
<dbReference type="Gene3D" id="3.40.50.2300">
    <property type="match status" value="1"/>
</dbReference>
<dbReference type="InterPro" id="IPR013655">
    <property type="entry name" value="PAS_fold_3"/>
</dbReference>
<feature type="domain" description="Histidine kinase" evidence="8">
    <location>
        <begin position="978"/>
        <end position="1192"/>
    </location>
</feature>
<dbReference type="SMART" id="SM00448">
    <property type="entry name" value="REC"/>
    <property type="match status" value="1"/>
</dbReference>
<dbReference type="InterPro" id="IPR001610">
    <property type="entry name" value="PAC"/>
</dbReference>
<keyword evidence="13" id="KW-1185">Reference proteome</keyword>
<feature type="domain" description="PAC" evidence="11">
    <location>
        <begin position="520"/>
        <end position="573"/>
    </location>
</feature>
<dbReference type="EMBL" id="CP029353">
    <property type="protein sequence ID" value="AWK85944.1"/>
    <property type="molecule type" value="Genomic_DNA"/>
</dbReference>
<dbReference type="InterPro" id="IPR000700">
    <property type="entry name" value="PAS-assoc_C"/>
</dbReference>
<dbReference type="SMART" id="SM00091">
    <property type="entry name" value="PAS"/>
    <property type="match status" value="5"/>
</dbReference>
<keyword evidence="4" id="KW-0808">Transferase</keyword>
<dbReference type="InterPro" id="IPR003594">
    <property type="entry name" value="HATPase_dom"/>
</dbReference>
<dbReference type="PROSITE" id="PS50109">
    <property type="entry name" value="HIS_KIN"/>
    <property type="match status" value="1"/>
</dbReference>
<dbReference type="PROSITE" id="PS50112">
    <property type="entry name" value="PAS"/>
    <property type="match status" value="1"/>
</dbReference>
<accession>A0A2S2CN42</accession>
<reference evidence="13" key="1">
    <citation type="submission" date="2018-05" db="EMBL/GenBank/DDBJ databases">
        <title>Azospirillum thermophila sp. nov., a novel isolated from hot spring.</title>
        <authorList>
            <person name="Zhao Z."/>
        </authorList>
    </citation>
    <scope>NUCLEOTIDE SEQUENCE [LARGE SCALE GENOMIC DNA]</scope>
    <source>
        <strain evidence="13">CFH 70021</strain>
    </source>
</reference>
<dbReference type="Pfam" id="PF08447">
    <property type="entry name" value="PAS_3"/>
    <property type="match status" value="3"/>
</dbReference>
<dbReference type="CDD" id="cd00130">
    <property type="entry name" value="PAS"/>
    <property type="match status" value="3"/>
</dbReference>
<feature type="domain" description="PAC" evidence="11">
    <location>
        <begin position="650"/>
        <end position="702"/>
    </location>
</feature>
<feature type="modified residue" description="4-aspartylphosphate" evidence="6">
    <location>
        <position position="1264"/>
    </location>
</feature>
<dbReference type="InterPro" id="IPR011006">
    <property type="entry name" value="CheY-like_superfamily"/>
</dbReference>
<sequence>MPVYRRLLLVVLASMVPLLGIEIANLAHGRAEREAEIGQQAMRLLDLLRSEQERIVAGARDVLVTLAETGLAGDGLAACQPVMDRLRRRLPAHLSIEVADAAGEVRCATDAHAGGASIADEPSFHEALRSGRPAIGVGEVRHWRGGGNTLTLPFRMAVGAGGGAPDGVATVRLDTRWLETSLAGKPMPPNAAILLADAGGTILARAPVRPELAGTPLPERYRVFYEGDRRAVLETTGFDGVRRVVAYAPPAEGASGLMLAVGLDKEATLRPGDVAALWSLGLFAGVLVLGAAGAAWGLRAHVRTRERADRATIKMARVLESTTDAVFELDGDWRFTFVNARARALLPADGEPIGRTLWEVMPAARDTPAWAALHDAAGRQAPVAFDLFGPCDGRCYAVRAFPSNGGLAVFCHDVTHRREAEAERDRLLADLEARSRELEQQRRLLQAVLRAVPVGLIAVEAPSGRLLVHSDATERMIGHPVSADGGLAGSARSGALHEDGTPYRPAEYPLARALLAGEDVHLEEMVYRRGDGRIATFAVSALPVRDERGAVVMAISAFVDLTERKAVESALRHSEERLTLALDSARAGTFAWDLTTGAIVWSAESYRLLGLSPDRDEATYASWERVVHPEDVGRVMGYIRRRLAEGRTDAQADYRVLHPDGAVRWIEITGRISYDAAGAPVRMVGLNIDVTERKSVNEALRRSREHLRLALAAIGAGAWEWEPRTDRWLWSEAVFALRGLDPERDTPSHALWMAGFHPDDRSMIQQVVQRTFAERRTEWTAEARIVHPVRGLRWMLSVGAALYGADGEPERLLGVCIDITERKAAEEDARLGQQRVGLALAAARAGTFDVDFATGSSVWSEQTFRILGLDPGRDRPCADTWAALLHPDDRAEVLAARSQALRDRVQDLRMTYRIVTPAGDVRWIEAAAHVLYGTDGAPARLTGIDADVTERRRMEEELRRAKMAAEEADRAKSRFLAAASHDLRQPLQSLFLFAAGLHGRVQDERGRHALTMIERNLEALKGLLDSLMDISRLDVGVIRPVIEDFALGPLLEHSGASFAPAAQAKGLRLVVEGAGDVVVRSDRHLLGRMIRNLVENAIKYTDAGTVRLGCRADGRHVAIEVADTGVGIPLEQRERVFEEFHQLANPARDRNRGLGLGLSIVRRLSTLLDHPVSVRSEPGRGSVFSILVPLGEPAAVRAAPVPDAVLVSAGGRLAVLVDDEPDVLWGLREMFRDWGYDTVAGTSIAQALERLAEDGRTPAVVVADYRLGEDGTGLDAVRRLREHVGSAVPAVILTGETTEAVRREVAEAAAGLAIKPVTPSQLHETLRRQLGEAA</sequence>
<dbReference type="Proteomes" id="UP000245629">
    <property type="component" value="Chromosome 2"/>
</dbReference>
<keyword evidence="3 6" id="KW-0597">Phosphoprotein</keyword>
<dbReference type="Pfam" id="PF02518">
    <property type="entry name" value="HATPase_c"/>
    <property type="match status" value="1"/>
</dbReference>
<dbReference type="OrthoDB" id="7292918at2"/>
<evidence type="ECO:0000259" key="11">
    <source>
        <dbReference type="PROSITE" id="PS50113"/>
    </source>
</evidence>
<proteinExistence type="predicted"/>
<dbReference type="CDD" id="cd00156">
    <property type="entry name" value="REC"/>
    <property type="match status" value="1"/>
</dbReference>
<comment type="catalytic activity">
    <reaction evidence="1">
        <text>ATP + protein L-histidine = ADP + protein N-phospho-L-histidine.</text>
        <dbReference type="EC" id="2.7.13.3"/>
    </reaction>
</comment>
<dbReference type="InterPro" id="IPR003661">
    <property type="entry name" value="HisK_dim/P_dom"/>
</dbReference>
<name>A0A2S2CN42_9PROT</name>
<dbReference type="InterPro" id="IPR000014">
    <property type="entry name" value="PAS"/>
</dbReference>
<keyword evidence="5" id="KW-0418">Kinase</keyword>
<protein>
    <recommendedName>
        <fullName evidence="2">histidine kinase</fullName>
        <ecNumber evidence="2">2.7.13.3</ecNumber>
    </recommendedName>
</protein>
<evidence type="ECO:0000256" key="7">
    <source>
        <dbReference type="SAM" id="Coils"/>
    </source>
</evidence>
<dbReference type="Gene3D" id="3.30.565.10">
    <property type="entry name" value="Histidine kinase-like ATPase, C-terminal domain"/>
    <property type="match status" value="1"/>
</dbReference>
<dbReference type="RefSeq" id="WP_109325496.1">
    <property type="nucleotide sequence ID" value="NZ_CP029353.1"/>
</dbReference>
<dbReference type="PROSITE" id="PS50110">
    <property type="entry name" value="RESPONSE_REGULATORY"/>
    <property type="match status" value="1"/>
</dbReference>
<dbReference type="InterPro" id="IPR004358">
    <property type="entry name" value="Sig_transdc_His_kin-like_C"/>
</dbReference>
<evidence type="ECO:0000256" key="6">
    <source>
        <dbReference type="PROSITE-ProRule" id="PRU00169"/>
    </source>
</evidence>
<organism evidence="12 13">
    <name type="scientific">Azospirillum thermophilum</name>
    <dbReference type="NCBI Taxonomy" id="2202148"/>
    <lineage>
        <taxon>Bacteria</taxon>
        <taxon>Pseudomonadati</taxon>
        <taxon>Pseudomonadota</taxon>
        <taxon>Alphaproteobacteria</taxon>
        <taxon>Rhodospirillales</taxon>
        <taxon>Azospirillaceae</taxon>
        <taxon>Azospirillum</taxon>
    </lineage>
</organism>
<dbReference type="InterPro" id="IPR001789">
    <property type="entry name" value="Sig_transdc_resp-reg_receiver"/>
</dbReference>
<dbReference type="NCBIfam" id="TIGR00229">
    <property type="entry name" value="sensory_box"/>
    <property type="match status" value="3"/>
</dbReference>
<gene>
    <name evidence="12" type="ORF">DEW08_06430</name>
</gene>
<feature type="domain" description="PAC" evidence="11">
    <location>
        <begin position="908"/>
        <end position="960"/>
    </location>
</feature>
<feature type="coiled-coil region" evidence="7">
    <location>
        <begin position="417"/>
        <end position="448"/>
    </location>
</feature>